<organism evidence="2 3">
    <name type="scientific">Bifidobacterium simiarum</name>
    <dbReference type="NCBI Taxonomy" id="2045441"/>
    <lineage>
        <taxon>Bacteria</taxon>
        <taxon>Bacillati</taxon>
        <taxon>Actinomycetota</taxon>
        <taxon>Actinomycetes</taxon>
        <taxon>Bifidobacteriales</taxon>
        <taxon>Bifidobacteriaceae</taxon>
        <taxon>Bifidobacterium</taxon>
    </lineage>
</organism>
<keyword evidence="3" id="KW-1185">Reference proteome</keyword>
<proteinExistence type="predicted"/>
<reference evidence="2 3" key="1">
    <citation type="submission" date="2017-10" db="EMBL/GenBank/DDBJ databases">
        <title>Draft genome sequences of strains TRE 1, TRE 9, TRE H and TRI 7, isolated from tamarins, belonging to four potential novel Bifidobacterium species.</title>
        <authorList>
            <person name="Mattarelli P."/>
            <person name="Modesto M."/>
            <person name="Puglisi E."/>
            <person name="Morelli L."/>
            <person name="Spezio C."/>
            <person name="Bonetti A."/>
            <person name="Sandri C."/>
        </authorList>
    </citation>
    <scope>NUCLEOTIDE SEQUENCE [LARGE SCALE GENOMIC DNA]</scope>
    <source>
        <strain evidence="3">TRI7</strain>
    </source>
</reference>
<sequence length="510" mass="59185">MILTRNDMRPHVSGNRPRRYHGGMPTAMTCVTVRQLHPADQTFQILEAIMTQHDISSRTEEMPPAQLRRLGDQLVELIAAALREDRPDDDGDQRNTDPSDINSQDINSKDWVSLYELAAFHSVEALTWTGMSGTIREQLPEDLAAKWRNDADLTLFRQLAYDADRESILADFRNAGLSWLPLKGIVTATYYPQPGLRSMGDQDLVFGFTQYDDALGAWRFRGNNADERQAKEIEASDLAKSIMEAHGYHKRTEWERELSYVRGGLHFELHRCIVTDTERSQGYYDDAMNRYYANPWQLAIPDDEGSGNSEDGHAGGFHFRPDDEYVFHIAHMMKHYRSSGFGLRFLADEAVFCRRFSGTGDGNTGERFDWDYIHAELRKLELDQFETMVRSLSLALFDHPRDWRRHVGPSERQLFAEIIESGVYGTKRNGATKSFDRQRQAAQREGRRTRVGLIYGWRRIYPPRSWVEQHFPEWAGTWWKRALLPLYRVARGLRRHPKDLLFELKLILRK</sequence>
<evidence type="ECO:0000256" key="1">
    <source>
        <dbReference type="SAM" id="MobiDB-lite"/>
    </source>
</evidence>
<gene>
    <name evidence="2" type="ORF">CSQ87_02250</name>
</gene>
<comment type="caution">
    <text evidence="2">The sequence shown here is derived from an EMBL/GenBank/DDBJ whole genome shotgun (WGS) entry which is preliminary data.</text>
</comment>
<dbReference type="Pfam" id="PF14907">
    <property type="entry name" value="NTP_transf_5"/>
    <property type="match status" value="1"/>
</dbReference>
<feature type="region of interest" description="Disordered" evidence="1">
    <location>
        <begin position="1"/>
        <end position="23"/>
    </location>
</feature>
<dbReference type="EMBL" id="PEBK01000002">
    <property type="protein sequence ID" value="PJM75734.1"/>
    <property type="molecule type" value="Genomic_DNA"/>
</dbReference>
<dbReference type="AlphaFoldDB" id="A0A2M9HFY4"/>
<dbReference type="InterPro" id="IPR039498">
    <property type="entry name" value="NTP_transf_5"/>
</dbReference>
<accession>A0A2M9HFY4</accession>
<protein>
    <submittedName>
        <fullName evidence="2">Uncharacterized protein</fullName>
    </submittedName>
</protein>
<evidence type="ECO:0000313" key="2">
    <source>
        <dbReference type="EMBL" id="PJM75734.1"/>
    </source>
</evidence>
<feature type="compositionally biased region" description="Basic and acidic residues" evidence="1">
    <location>
        <begin position="82"/>
        <end position="97"/>
    </location>
</feature>
<name>A0A2M9HFY4_9BIFI</name>
<feature type="compositionally biased region" description="Basic and acidic residues" evidence="1">
    <location>
        <begin position="1"/>
        <end position="10"/>
    </location>
</feature>
<feature type="region of interest" description="Disordered" evidence="1">
    <location>
        <begin position="82"/>
        <end position="104"/>
    </location>
</feature>
<dbReference type="Proteomes" id="UP000231451">
    <property type="component" value="Unassembled WGS sequence"/>
</dbReference>
<evidence type="ECO:0000313" key="3">
    <source>
        <dbReference type="Proteomes" id="UP000231451"/>
    </source>
</evidence>